<keyword evidence="1" id="KW-0472">Membrane</keyword>
<protein>
    <recommendedName>
        <fullName evidence="2">DUF5648 domain-containing protein</fullName>
    </recommendedName>
</protein>
<name>A0A1X7U7Z9_AMPQE</name>
<dbReference type="InParanoid" id="A0A1X7U7Z9"/>
<dbReference type="OrthoDB" id="9971254at2759"/>
<dbReference type="InterPro" id="IPR043708">
    <property type="entry name" value="DUF5648"/>
</dbReference>
<evidence type="ECO:0000259" key="2">
    <source>
        <dbReference type="Pfam" id="PF18885"/>
    </source>
</evidence>
<sequence>MVISRITIKLMTSVVDVLTNRASVFKGALSLRESSSSATKSPVKMVKFMTVGLFVSIFLFGLGVESFPLMNLYGYVHSQFGTHLYTYNTSIIGYAVPGRIGVNSYRSEGIVCLLDSDNSGIPLYHYSKKGSPENLYTTNTTETAGGGYEFKGVVGYCYQTQEPHTVPLYRYKKTVRLGFTDHYYTTDANKIGLVTPGTTGRDQYTYEGVACFVYNVKYH</sequence>
<dbReference type="AlphaFoldDB" id="A0A1X7U7Z9"/>
<proteinExistence type="predicted"/>
<organism evidence="3">
    <name type="scientific">Amphimedon queenslandica</name>
    <name type="common">Sponge</name>
    <dbReference type="NCBI Taxonomy" id="400682"/>
    <lineage>
        <taxon>Eukaryota</taxon>
        <taxon>Metazoa</taxon>
        <taxon>Porifera</taxon>
        <taxon>Demospongiae</taxon>
        <taxon>Heteroscleromorpha</taxon>
        <taxon>Haplosclerida</taxon>
        <taxon>Niphatidae</taxon>
        <taxon>Amphimedon</taxon>
    </lineage>
</organism>
<evidence type="ECO:0000313" key="3">
    <source>
        <dbReference type="EnsemblMetazoa" id="Aqu2.1.23905_001"/>
    </source>
</evidence>
<dbReference type="Pfam" id="PF18885">
    <property type="entry name" value="DUF5648"/>
    <property type="match status" value="1"/>
</dbReference>
<keyword evidence="1" id="KW-0812">Transmembrane</keyword>
<evidence type="ECO:0000256" key="1">
    <source>
        <dbReference type="SAM" id="Phobius"/>
    </source>
</evidence>
<feature type="domain" description="DUF5648" evidence="2">
    <location>
        <begin position="72"/>
        <end position="213"/>
    </location>
</feature>
<dbReference type="EnsemblMetazoa" id="Aqu2.1.23905_001">
    <property type="protein sequence ID" value="Aqu2.1.23905_001"/>
    <property type="gene ID" value="Aqu2.1.23905"/>
</dbReference>
<feature type="transmembrane region" description="Helical" evidence="1">
    <location>
        <begin position="45"/>
        <end position="64"/>
    </location>
</feature>
<reference evidence="3" key="1">
    <citation type="submission" date="2017-05" db="UniProtKB">
        <authorList>
            <consortium name="EnsemblMetazoa"/>
        </authorList>
    </citation>
    <scope>IDENTIFICATION</scope>
</reference>
<accession>A0A1X7U7Z9</accession>
<keyword evidence="1" id="KW-1133">Transmembrane helix</keyword>